<evidence type="ECO:0000313" key="7">
    <source>
        <dbReference type="EMBL" id="KAJ4457141.1"/>
    </source>
</evidence>
<dbReference type="EMBL" id="JAPMOS010000053">
    <property type="protein sequence ID" value="KAJ4457141.1"/>
    <property type="molecule type" value="Genomic_DNA"/>
</dbReference>
<dbReference type="SUPFAM" id="SSF55031">
    <property type="entry name" value="Bacterial exopeptidase dimerisation domain"/>
    <property type="match status" value="1"/>
</dbReference>
<dbReference type="Proteomes" id="UP001141327">
    <property type="component" value="Unassembled WGS sequence"/>
</dbReference>
<proteinExistence type="inferred from homology"/>
<dbReference type="InterPro" id="IPR036264">
    <property type="entry name" value="Bact_exopeptidase_dim_dom"/>
</dbReference>
<keyword evidence="5" id="KW-0862">Zinc</keyword>
<comment type="cofactor">
    <cofactor evidence="1">
        <name>Zn(2+)</name>
        <dbReference type="ChEBI" id="CHEBI:29105"/>
    </cofactor>
</comment>
<sequence length="519" mass="57180">MSLDAEIMRLAHQYKGLAREILAEAVRIPADYVNKPVSEGGDPRCGTSNHEEPRLRYLREMCIRHHAVEDPADVFFDDFGSIVFTVQDKSDGIPAAQKKVIYFDGHTDTVNPLRQAWRDKIGGGIDCYDGLTDPTKVDRAFLDSQLGYLAPQSEWNECLFGRGTADQLAGVVGEIVACKIMLETKHLGSLRGVIIRAYGTVAEEDNDGGAPRYVVNHVLPGAGPEIVPDVVIHTEGTGCSKQGALGIYRGQRGRMQIEVDVVGKSCHGSMPWMGVNPLEYGARIIAEANDMYNRREAILDDAFLGHGTRVTSDCSLDTPSDCAVPERFRFRFDRRITAGELPEQCVRDIDTLPSVAAARAAGCKVTVSVPLYDTPTWKGAHPNNPQIYASWVTPAEHPAIRAAVAAYKNVVTPAIPAGHVEAPHSIHREPRVSRWIFSTDGVGYPIPVDNKTINVPETKKWVTTGAFKHPAMFGFGAGYEQNTHKIGEWVDCREIEHCLALYARFPSLYVETCAHEEHH</sequence>
<dbReference type="InterPro" id="IPR050072">
    <property type="entry name" value="Peptidase_M20A"/>
</dbReference>
<evidence type="ECO:0000256" key="2">
    <source>
        <dbReference type="ARBA" id="ARBA00006247"/>
    </source>
</evidence>
<organism evidence="7 8">
    <name type="scientific">Paratrimastix pyriformis</name>
    <dbReference type="NCBI Taxonomy" id="342808"/>
    <lineage>
        <taxon>Eukaryota</taxon>
        <taxon>Metamonada</taxon>
        <taxon>Preaxostyla</taxon>
        <taxon>Paratrimastigidae</taxon>
        <taxon>Paratrimastix</taxon>
    </lineage>
</organism>
<gene>
    <name evidence="7" type="ORF">PAPYR_7431</name>
</gene>
<feature type="domain" description="Peptidase M20 dimerisation" evidence="6">
    <location>
        <begin position="250"/>
        <end position="352"/>
    </location>
</feature>
<evidence type="ECO:0000256" key="1">
    <source>
        <dbReference type="ARBA" id="ARBA00001947"/>
    </source>
</evidence>
<dbReference type="PROSITE" id="PS00758">
    <property type="entry name" value="ARGE_DAPE_CPG2_1"/>
    <property type="match status" value="1"/>
</dbReference>
<dbReference type="GO" id="GO:0016787">
    <property type="term" value="F:hydrolase activity"/>
    <property type="evidence" value="ECO:0007669"/>
    <property type="project" value="UniProtKB-KW"/>
</dbReference>
<comment type="caution">
    <text evidence="7">The sequence shown here is derived from an EMBL/GenBank/DDBJ whole genome shotgun (WGS) entry which is preliminary data.</text>
</comment>
<protein>
    <submittedName>
        <fullName evidence="7">YgeY family selenium metabolism-linked hydrolase</fullName>
    </submittedName>
</protein>
<evidence type="ECO:0000256" key="4">
    <source>
        <dbReference type="ARBA" id="ARBA00022801"/>
    </source>
</evidence>
<accession>A0ABQ8UGZ3</accession>
<evidence type="ECO:0000259" key="6">
    <source>
        <dbReference type="Pfam" id="PF07687"/>
    </source>
</evidence>
<dbReference type="Gene3D" id="3.40.630.10">
    <property type="entry name" value="Zn peptidases"/>
    <property type="match status" value="1"/>
</dbReference>
<reference evidence="7" key="1">
    <citation type="journal article" date="2022" name="bioRxiv">
        <title>Genomics of Preaxostyla Flagellates Illuminates Evolutionary Transitions and the Path Towards Mitochondrial Loss.</title>
        <authorList>
            <person name="Novak L.V.F."/>
            <person name="Treitli S.C."/>
            <person name="Pyrih J."/>
            <person name="Halakuc P."/>
            <person name="Pipaliya S.V."/>
            <person name="Vacek V."/>
            <person name="Brzon O."/>
            <person name="Soukal P."/>
            <person name="Eme L."/>
            <person name="Dacks J.B."/>
            <person name="Karnkowska A."/>
            <person name="Elias M."/>
            <person name="Hampl V."/>
        </authorList>
    </citation>
    <scope>NUCLEOTIDE SEQUENCE</scope>
    <source>
        <strain evidence="7">RCP-MX</strain>
    </source>
</reference>
<keyword evidence="4 7" id="KW-0378">Hydrolase</keyword>
<keyword evidence="3" id="KW-0479">Metal-binding</keyword>
<dbReference type="InterPro" id="IPR001261">
    <property type="entry name" value="ArgE/DapE_CS"/>
</dbReference>
<dbReference type="PANTHER" id="PTHR43808:SF8">
    <property type="entry name" value="PEPTIDASE M20 DIMERISATION DOMAIN-CONTAINING PROTEIN"/>
    <property type="match status" value="1"/>
</dbReference>
<evidence type="ECO:0000256" key="5">
    <source>
        <dbReference type="ARBA" id="ARBA00022833"/>
    </source>
</evidence>
<evidence type="ECO:0000256" key="3">
    <source>
        <dbReference type="ARBA" id="ARBA00022723"/>
    </source>
</evidence>
<evidence type="ECO:0000313" key="8">
    <source>
        <dbReference type="Proteomes" id="UP001141327"/>
    </source>
</evidence>
<dbReference type="SUPFAM" id="SSF53187">
    <property type="entry name" value="Zn-dependent exopeptidases"/>
    <property type="match status" value="1"/>
</dbReference>
<name>A0ABQ8UGZ3_9EUKA</name>
<dbReference type="PANTHER" id="PTHR43808">
    <property type="entry name" value="ACETYLORNITHINE DEACETYLASE"/>
    <property type="match status" value="1"/>
</dbReference>
<dbReference type="Gene3D" id="3.30.70.360">
    <property type="match status" value="1"/>
</dbReference>
<comment type="similarity">
    <text evidence="2">Belongs to the peptidase M20A family.</text>
</comment>
<dbReference type="Pfam" id="PF07687">
    <property type="entry name" value="M20_dimer"/>
    <property type="match status" value="1"/>
</dbReference>
<keyword evidence="8" id="KW-1185">Reference proteome</keyword>
<dbReference type="InterPro" id="IPR011650">
    <property type="entry name" value="Peptidase_M20_dimer"/>
</dbReference>